<dbReference type="eggNOG" id="COG1670">
    <property type="taxonomic scope" value="Bacteria"/>
</dbReference>
<reference evidence="5 6" key="1">
    <citation type="journal article" date="2014" name="Appl. Environ. Microbiol.">
        <title>Profile of Secreted Hydrolases, Associated Proteins, and SlpA in Thermoanaerobacterium saccharolyticum during the Degradation of Hemicellulose.</title>
        <authorList>
            <person name="Currie D.H."/>
            <person name="Guss A.M."/>
            <person name="Herring C.D."/>
            <person name="Giannone R.J."/>
            <person name="Johnson C.M."/>
            <person name="Lankford P.K."/>
            <person name="Brown S.D."/>
            <person name="Hettich R.L."/>
            <person name="Lynd L.R."/>
        </authorList>
    </citation>
    <scope>NUCLEOTIDE SEQUENCE [LARGE SCALE GENOMIC DNA]</scope>
    <source>
        <strain evidence="6">DSM 8691 / JW/SL-YS485</strain>
    </source>
</reference>
<dbReference type="KEGG" id="tsh:Tsac_1127"/>
<feature type="domain" description="N-acetyltransferase" evidence="4">
    <location>
        <begin position="1"/>
        <end position="82"/>
    </location>
</feature>
<proteinExistence type="inferred from homology"/>
<dbReference type="STRING" id="1094508.Tsac_1127"/>
<comment type="similarity">
    <text evidence="3">Belongs to the acetyltransferase family. RimJ subfamily.</text>
</comment>
<protein>
    <submittedName>
        <fullName evidence="5">Ribosomal-protein-alanine N-acetyltransferase</fullName>
    </submittedName>
</protein>
<dbReference type="PANTHER" id="PTHR43792:SF8">
    <property type="entry name" value="[RIBOSOMAL PROTEIN US5]-ALANINE N-ACETYLTRANSFERASE"/>
    <property type="match status" value="1"/>
</dbReference>
<keyword evidence="1" id="KW-0808">Transferase</keyword>
<keyword evidence="2" id="KW-0012">Acyltransferase</keyword>
<evidence type="ECO:0000256" key="3">
    <source>
        <dbReference type="ARBA" id="ARBA00038502"/>
    </source>
</evidence>
<evidence type="ECO:0000259" key="4">
    <source>
        <dbReference type="PROSITE" id="PS51186"/>
    </source>
</evidence>
<dbReference type="InterPro" id="IPR016181">
    <property type="entry name" value="Acyl_CoA_acyltransferase"/>
</dbReference>
<dbReference type="GO" id="GO:0005737">
    <property type="term" value="C:cytoplasm"/>
    <property type="evidence" value="ECO:0007669"/>
    <property type="project" value="TreeGrafter"/>
</dbReference>
<name>I3VUE5_THESW</name>
<dbReference type="Pfam" id="PF13302">
    <property type="entry name" value="Acetyltransf_3"/>
    <property type="match status" value="1"/>
</dbReference>
<evidence type="ECO:0000256" key="2">
    <source>
        <dbReference type="ARBA" id="ARBA00023315"/>
    </source>
</evidence>
<keyword evidence="6" id="KW-1185">Reference proteome</keyword>
<evidence type="ECO:0000256" key="1">
    <source>
        <dbReference type="ARBA" id="ARBA00022679"/>
    </source>
</evidence>
<dbReference type="Gene3D" id="3.40.630.30">
    <property type="match status" value="1"/>
</dbReference>
<accession>I3VUE5</accession>
<sequence>MGYKLDKDEIKNGYTTEAVKRGIDIIFNDFKLHRIEANIMPKNKPSLKVVEKLGFYNEGIAYKYLKINGKWEDHIHMVLLNDKV</sequence>
<dbReference type="BioCyc" id="TSAC1094508:GLMA-1149-MONOMER"/>
<dbReference type="SUPFAM" id="SSF55729">
    <property type="entry name" value="Acyl-CoA N-acyltransferases (Nat)"/>
    <property type="match status" value="1"/>
</dbReference>
<dbReference type="PANTHER" id="PTHR43792">
    <property type="entry name" value="GNAT FAMILY, PUTATIVE (AFU_ORTHOLOGUE AFUA_3G00765)-RELATED-RELATED"/>
    <property type="match status" value="1"/>
</dbReference>
<dbReference type="Proteomes" id="UP000006178">
    <property type="component" value="Chromosome"/>
</dbReference>
<dbReference type="EMBL" id="CP003184">
    <property type="protein sequence ID" value="AFK86140.1"/>
    <property type="molecule type" value="Genomic_DNA"/>
</dbReference>
<dbReference type="GO" id="GO:0008999">
    <property type="term" value="F:protein-N-terminal-alanine acetyltransferase activity"/>
    <property type="evidence" value="ECO:0007669"/>
    <property type="project" value="TreeGrafter"/>
</dbReference>
<evidence type="ECO:0000313" key="6">
    <source>
        <dbReference type="Proteomes" id="UP000006178"/>
    </source>
</evidence>
<organism evidence="5 6">
    <name type="scientific">Thermoanaerobacterium saccharolyticum (strain DSM 8691 / JW/SL-YS485)</name>
    <dbReference type="NCBI Taxonomy" id="1094508"/>
    <lineage>
        <taxon>Bacteria</taxon>
        <taxon>Bacillati</taxon>
        <taxon>Bacillota</taxon>
        <taxon>Clostridia</taxon>
        <taxon>Thermoanaerobacterales</taxon>
        <taxon>Thermoanaerobacteraceae</taxon>
        <taxon>Thermoanaerobacterium</taxon>
    </lineage>
</organism>
<evidence type="ECO:0000313" key="5">
    <source>
        <dbReference type="EMBL" id="AFK86140.1"/>
    </source>
</evidence>
<dbReference type="PATRIC" id="fig|1094508.3.peg.1140"/>
<dbReference type="InterPro" id="IPR051531">
    <property type="entry name" value="N-acetyltransferase"/>
</dbReference>
<dbReference type="RefSeq" id="WP_014758024.1">
    <property type="nucleotide sequence ID" value="NC_017992.1"/>
</dbReference>
<dbReference type="AlphaFoldDB" id="I3VUE5"/>
<dbReference type="InterPro" id="IPR000182">
    <property type="entry name" value="GNAT_dom"/>
</dbReference>
<gene>
    <name evidence="5" type="ordered locus">Tsac_1127</name>
</gene>
<dbReference type="PROSITE" id="PS51186">
    <property type="entry name" value="GNAT"/>
    <property type="match status" value="1"/>
</dbReference>